<name>A0ABN1GBE5_9ACTN</name>
<reference evidence="8 9" key="1">
    <citation type="journal article" date="2019" name="Int. J. Syst. Evol. Microbiol.">
        <title>The Global Catalogue of Microorganisms (GCM) 10K type strain sequencing project: providing services to taxonomists for standard genome sequencing and annotation.</title>
        <authorList>
            <consortium name="The Broad Institute Genomics Platform"/>
            <consortium name="The Broad Institute Genome Sequencing Center for Infectious Disease"/>
            <person name="Wu L."/>
            <person name="Ma J."/>
        </authorList>
    </citation>
    <scope>NUCLEOTIDE SEQUENCE [LARGE SCALE GENOMIC DNA]</scope>
    <source>
        <strain evidence="8 9">JCM 10671</strain>
    </source>
</reference>
<evidence type="ECO:0000256" key="5">
    <source>
        <dbReference type="ARBA" id="ARBA00022989"/>
    </source>
</evidence>
<dbReference type="RefSeq" id="WP_344601713.1">
    <property type="nucleotide sequence ID" value="NZ_BAAAHE010000007.1"/>
</dbReference>
<feature type="transmembrane region" description="Helical" evidence="7">
    <location>
        <begin position="146"/>
        <end position="167"/>
    </location>
</feature>
<dbReference type="EMBL" id="BAAAHE010000007">
    <property type="protein sequence ID" value="GAA0607936.1"/>
    <property type="molecule type" value="Genomic_DNA"/>
</dbReference>
<sequence>MTEGAFDFALLLVRVTLGVVMILHGKNHLWGAGGVEGTARWFASLGFKPAKAHALMSGWGELAAGAALILGFFTPFACASVIGTMCVAGWAAHRPNGFFIFRDGYEYVLVIGVVALALGILGPGGISLDSSFGIIDYDDPTDAGLVGRTGGLIAGVLGVAGAVALLATSWRPVTKDADADADADSSAS</sequence>
<keyword evidence="6 7" id="KW-0472">Membrane</keyword>
<evidence type="ECO:0000256" key="2">
    <source>
        <dbReference type="ARBA" id="ARBA00006679"/>
    </source>
</evidence>
<keyword evidence="4 7" id="KW-0812">Transmembrane</keyword>
<dbReference type="PANTHER" id="PTHR33452:SF1">
    <property type="entry name" value="INNER MEMBRANE PROTEIN YPHA-RELATED"/>
    <property type="match status" value="1"/>
</dbReference>
<evidence type="ECO:0000256" key="3">
    <source>
        <dbReference type="ARBA" id="ARBA00022475"/>
    </source>
</evidence>
<gene>
    <name evidence="8" type="ORF">GCM10009547_07350</name>
</gene>
<dbReference type="Proteomes" id="UP001500957">
    <property type="component" value="Unassembled WGS sequence"/>
</dbReference>
<evidence type="ECO:0000256" key="1">
    <source>
        <dbReference type="ARBA" id="ARBA00004651"/>
    </source>
</evidence>
<dbReference type="Pfam" id="PF07681">
    <property type="entry name" value="DoxX"/>
    <property type="match status" value="1"/>
</dbReference>
<comment type="caution">
    <text evidence="8">The sequence shown here is derived from an EMBL/GenBank/DDBJ whole genome shotgun (WGS) entry which is preliminary data.</text>
</comment>
<keyword evidence="5 7" id="KW-1133">Transmembrane helix</keyword>
<keyword evidence="3" id="KW-1003">Cell membrane</keyword>
<feature type="transmembrane region" description="Helical" evidence="7">
    <location>
        <begin position="62"/>
        <end position="92"/>
    </location>
</feature>
<evidence type="ECO:0000313" key="8">
    <source>
        <dbReference type="EMBL" id="GAA0607936.1"/>
    </source>
</evidence>
<evidence type="ECO:0000256" key="7">
    <source>
        <dbReference type="SAM" id="Phobius"/>
    </source>
</evidence>
<evidence type="ECO:0000256" key="4">
    <source>
        <dbReference type="ARBA" id="ARBA00022692"/>
    </source>
</evidence>
<evidence type="ECO:0000313" key="9">
    <source>
        <dbReference type="Proteomes" id="UP001500957"/>
    </source>
</evidence>
<accession>A0ABN1GBE5</accession>
<proteinExistence type="inferred from homology"/>
<protein>
    <submittedName>
        <fullName evidence="8">DoxX family protein</fullName>
    </submittedName>
</protein>
<dbReference type="InterPro" id="IPR032808">
    <property type="entry name" value="DoxX"/>
</dbReference>
<feature type="transmembrane region" description="Helical" evidence="7">
    <location>
        <begin position="104"/>
        <end position="126"/>
    </location>
</feature>
<dbReference type="PANTHER" id="PTHR33452">
    <property type="entry name" value="OXIDOREDUCTASE CATD-RELATED"/>
    <property type="match status" value="1"/>
</dbReference>
<organism evidence="8 9">
    <name type="scientific">Sporichthya brevicatena</name>
    <dbReference type="NCBI Taxonomy" id="171442"/>
    <lineage>
        <taxon>Bacteria</taxon>
        <taxon>Bacillati</taxon>
        <taxon>Actinomycetota</taxon>
        <taxon>Actinomycetes</taxon>
        <taxon>Sporichthyales</taxon>
        <taxon>Sporichthyaceae</taxon>
        <taxon>Sporichthya</taxon>
    </lineage>
</organism>
<comment type="subcellular location">
    <subcellularLocation>
        <location evidence="1">Cell membrane</location>
        <topology evidence="1">Multi-pass membrane protein</topology>
    </subcellularLocation>
</comment>
<keyword evidence="9" id="KW-1185">Reference proteome</keyword>
<evidence type="ECO:0000256" key="6">
    <source>
        <dbReference type="ARBA" id="ARBA00023136"/>
    </source>
</evidence>
<comment type="similarity">
    <text evidence="2">Belongs to the DoxX family.</text>
</comment>
<dbReference type="InterPro" id="IPR051907">
    <property type="entry name" value="DoxX-like_oxidoreductase"/>
</dbReference>